<dbReference type="InterPro" id="IPR013783">
    <property type="entry name" value="Ig-like_fold"/>
</dbReference>
<dbReference type="OrthoDB" id="599566at2"/>
<keyword evidence="3" id="KW-0963">Cytoplasm</keyword>
<dbReference type="Gene3D" id="2.60.40.10">
    <property type="entry name" value="Immunoglobulins"/>
    <property type="match status" value="3"/>
</dbReference>
<evidence type="ECO:0000256" key="4">
    <source>
        <dbReference type="ARBA" id="ARBA00023069"/>
    </source>
</evidence>
<feature type="transmembrane region" description="Helical" evidence="6">
    <location>
        <begin position="55"/>
        <end position="76"/>
    </location>
</feature>
<gene>
    <name evidence="8" type="ORF">M23134_07994</name>
</gene>
<sequence length="810" mass="86548">MKFLPEIASKKNKGLTLYLNNEFIVNCYINQPNIYSKTIANRLIMKIFRQRYFNAYRRAMGVLLLCVTYILPSYAFTPTDTLHWKKKVKKYAQKHASVPQLVNYLNSKKLLATPATLPLGSEYTFETDAVHNLRAARINDSVFVVVYDAVPLNDRYVIAGKLTPTGTITFGSQALVVTLASQPSQNLDIARLDDSKFMIAFDDGGESEPQYFAVVGSVSEENITLNATTNKVAIPTADHSSFFLEELRLTALSSTRCLITYTQNNVTQQGIAIVAGVSVSFPQSPVTFSSNTTTGISVDAFSNTKAVISYNDGGISIKNIIANIDGAGNISYGSPTTIYNSAGAGKTDVAVTNTSAYINIYENNGNEVRGIKNTASGDVITKGLNDFSIRSGASVNSLSIDKMSTDNAIIMVQDNQVYLFQVSANGSSPIVNYTNSFTANATGTEEAAFAVGMTSFKIVGVANTGVSGEGGAYIGDLTPPQVMKVFGNGLLIADEDNVPDPSDGTEFVDITVGQESAYQTFTIKNEGSGTLNLTGALAAIEFSNPGNGYTVSSPPDKTSLGPGETTTFEIEFSAASPGTYTNNIIIESNDPATGTNNWYNFAITGSANAVPPTIEIYGNSNLITSGATTAQTEDSTYFGGIPVGDSIEVHFDIENSGGVALLVGNITSSNSAFEIVQQIPTRKVNPGLSATFVVRFKPTVVATEATTISIPTNDPELSVFELLLEADGVNTLQTPVITAITSTQREVSLTWIDNNTTEFGYAIYRAEPSGPPNPPNPPVPGSFELVYLTDVDVTNFVDIGLNSNSTYLHI</sequence>
<dbReference type="Pfam" id="PF22544">
    <property type="entry name" value="HYDIN_VesB_CFA65-like_Ig"/>
    <property type="match status" value="1"/>
</dbReference>
<dbReference type="EMBL" id="AAWS01000052">
    <property type="protein sequence ID" value="EAY25257.1"/>
    <property type="molecule type" value="Genomic_DNA"/>
</dbReference>
<feature type="domain" description="HYDIN/VesB/CFA65-like Ig-like" evidence="7">
    <location>
        <begin position="515"/>
        <end position="592"/>
    </location>
</feature>
<keyword evidence="4" id="KW-0969">Cilium</keyword>
<evidence type="ECO:0000256" key="5">
    <source>
        <dbReference type="ARBA" id="ARBA00023273"/>
    </source>
</evidence>
<evidence type="ECO:0000256" key="6">
    <source>
        <dbReference type="SAM" id="Phobius"/>
    </source>
</evidence>
<evidence type="ECO:0000256" key="2">
    <source>
        <dbReference type="ARBA" id="ARBA00004496"/>
    </source>
</evidence>
<reference evidence="8 9" key="1">
    <citation type="submission" date="2007-01" db="EMBL/GenBank/DDBJ databases">
        <authorList>
            <person name="Haygood M."/>
            <person name="Podell S."/>
            <person name="Anderson C."/>
            <person name="Hopkinson B."/>
            <person name="Roe K."/>
            <person name="Barbeau K."/>
            <person name="Gaasterland T."/>
            <person name="Ferriera S."/>
            <person name="Johnson J."/>
            <person name="Kravitz S."/>
            <person name="Beeson K."/>
            <person name="Sutton G."/>
            <person name="Rogers Y.-H."/>
            <person name="Friedman R."/>
            <person name="Frazier M."/>
            <person name="Venter J.C."/>
        </authorList>
    </citation>
    <scope>NUCLEOTIDE SEQUENCE [LARGE SCALE GENOMIC DNA]</scope>
    <source>
        <strain evidence="8 9">ATCC 23134</strain>
    </source>
</reference>
<dbReference type="NCBIfam" id="NF012200">
    <property type="entry name" value="choice_anch_D"/>
    <property type="match status" value="2"/>
</dbReference>
<comment type="subcellular location">
    <subcellularLocation>
        <location evidence="1">Cell projection</location>
        <location evidence="1">Cilium</location>
    </subcellularLocation>
    <subcellularLocation>
        <location evidence="2">Cytoplasm</location>
    </subcellularLocation>
</comment>
<evidence type="ECO:0000256" key="1">
    <source>
        <dbReference type="ARBA" id="ARBA00004138"/>
    </source>
</evidence>
<keyword evidence="9" id="KW-1185">Reference proteome</keyword>
<dbReference type="InterPro" id="IPR053879">
    <property type="entry name" value="HYDIN_VesB_CFA65-like_Ig"/>
</dbReference>
<keyword evidence="6" id="KW-0812">Transmembrane</keyword>
<keyword evidence="6" id="KW-1133">Transmembrane helix</keyword>
<dbReference type="GO" id="GO:0005737">
    <property type="term" value="C:cytoplasm"/>
    <property type="evidence" value="ECO:0007669"/>
    <property type="project" value="UniProtKB-SubCell"/>
</dbReference>
<evidence type="ECO:0000256" key="3">
    <source>
        <dbReference type="ARBA" id="ARBA00022490"/>
    </source>
</evidence>
<proteinExistence type="predicted"/>
<evidence type="ECO:0000313" key="9">
    <source>
        <dbReference type="Proteomes" id="UP000004095"/>
    </source>
</evidence>
<organism evidence="8 9">
    <name type="scientific">Microscilla marina ATCC 23134</name>
    <dbReference type="NCBI Taxonomy" id="313606"/>
    <lineage>
        <taxon>Bacteria</taxon>
        <taxon>Pseudomonadati</taxon>
        <taxon>Bacteroidota</taxon>
        <taxon>Cytophagia</taxon>
        <taxon>Cytophagales</taxon>
        <taxon>Microscillaceae</taxon>
        <taxon>Microscilla</taxon>
    </lineage>
</organism>
<comment type="caution">
    <text evidence="8">The sequence shown here is derived from an EMBL/GenBank/DDBJ whole genome shotgun (WGS) entry which is preliminary data.</text>
</comment>
<name>A1ZWL7_MICM2</name>
<keyword evidence="6" id="KW-0472">Membrane</keyword>
<keyword evidence="5" id="KW-0966">Cell projection</keyword>
<dbReference type="eggNOG" id="COG3897">
    <property type="taxonomic scope" value="Bacteria"/>
</dbReference>
<protein>
    <recommendedName>
        <fullName evidence="7">HYDIN/VesB/CFA65-like Ig-like domain-containing protein</fullName>
    </recommendedName>
</protein>
<accession>A1ZWL7</accession>
<dbReference type="AlphaFoldDB" id="A1ZWL7"/>
<dbReference type="Proteomes" id="UP000004095">
    <property type="component" value="Unassembled WGS sequence"/>
</dbReference>
<evidence type="ECO:0000259" key="7">
    <source>
        <dbReference type="Pfam" id="PF22544"/>
    </source>
</evidence>
<evidence type="ECO:0000313" key="8">
    <source>
        <dbReference type="EMBL" id="EAY25257.1"/>
    </source>
</evidence>